<keyword evidence="1" id="KW-0812">Transmembrane</keyword>
<evidence type="ECO:0008006" key="4">
    <source>
        <dbReference type="Google" id="ProtNLM"/>
    </source>
</evidence>
<dbReference type="InterPro" id="IPR021324">
    <property type="entry name" value="DUF2929"/>
</dbReference>
<protein>
    <recommendedName>
        <fullName evidence="4">DUF2929 family protein</fullName>
    </recommendedName>
</protein>
<reference evidence="2 3" key="1">
    <citation type="submission" date="2018-06" db="EMBL/GenBank/DDBJ databases">
        <title>Genomic Encyclopedia of Type Strains, Phase III (KMG-III): the genomes of soil and plant-associated and newly described type strains.</title>
        <authorList>
            <person name="Whitman W."/>
        </authorList>
    </citation>
    <scope>NUCLEOTIDE SEQUENCE [LARGE SCALE GENOMIC DNA]</scope>
    <source>
        <strain evidence="2 3">CGMCC 1.8979</strain>
    </source>
</reference>
<gene>
    <name evidence="2" type="ORF">B0I26_11432</name>
</gene>
<evidence type="ECO:0000313" key="2">
    <source>
        <dbReference type="EMBL" id="RAK17028.1"/>
    </source>
</evidence>
<dbReference type="EMBL" id="QLMH01000014">
    <property type="protein sequence ID" value="RAK17028.1"/>
    <property type="molecule type" value="Genomic_DNA"/>
</dbReference>
<keyword evidence="1" id="KW-1133">Transmembrane helix</keyword>
<sequence>MKFFWTFFWTFLLVHMATYVVSSMQGNAYDFASGSLLAVVATVIIIVIANVIPNDPVEHH</sequence>
<feature type="transmembrane region" description="Helical" evidence="1">
    <location>
        <begin position="32"/>
        <end position="52"/>
    </location>
</feature>
<dbReference type="Pfam" id="PF11151">
    <property type="entry name" value="DUF2929"/>
    <property type="match status" value="1"/>
</dbReference>
<keyword evidence="1" id="KW-0472">Membrane</keyword>
<evidence type="ECO:0000313" key="3">
    <source>
        <dbReference type="Proteomes" id="UP000248555"/>
    </source>
</evidence>
<dbReference type="RefSeq" id="WP_111646004.1">
    <property type="nucleotide sequence ID" value="NZ_QLMH01000014.1"/>
</dbReference>
<dbReference type="AlphaFoldDB" id="A0A327Y7B4"/>
<proteinExistence type="predicted"/>
<keyword evidence="3" id="KW-1185">Reference proteome</keyword>
<dbReference type="Proteomes" id="UP000248555">
    <property type="component" value="Unassembled WGS sequence"/>
</dbReference>
<accession>A0A327Y7B4</accession>
<organism evidence="2 3">
    <name type="scientific">Paranoxybacillus vitaminiphilus</name>
    <dbReference type="NCBI Taxonomy" id="581036"/>
    <lineage>
        <taxon>Bacteria</taxon>
        <taxon>Bacillati</taxon>
        <taxon>Bacillota</taxon>
        <taxon>Bacilli</taxon>
        <taxon>Bacillales</taxon>
        <taxon>Anoxybacillaceae</taxon>
        <taxon>Paranoxybacillus</taxon>
    </lineage>
</organism>
<evidence type="ECO:0000256" key="1">
    <source>
        <dbReference type="SAM" id="Phobius"/>
    </source>
</evidence>
<name>A0A327Y7B4_9BACL</name>
<comment type="caution">
    <text evidence="2">The sequence shown here is derived from an EMBL/GenBank/DDBJ whole genome shotgun (WGS) entry which is preliminary data.</text>
</comment>